<dbReference type="InterPro" id="IPR050833">
    <property type="entry name" value="Poly_Biosynth_Transport"/>
</dbReference>
<name>A0ABS8FZX4_9FIRM</name>
<comment type="similarity">
    <text evidence="2">Belongs to the polysaccharide synthase family.</text>
</comment>
<evidence type="ECO:0000313" key="8">
    <source>
        <dbReference type="EMBL" id="MCC2255189.1"/>
    </source>
</evidence>
<keyword evidence="6 7" id="KW-0472">Membrane</keyword>
<comment type="subcellular location">
    <subcellularLocation>
        <location evidence="1">Cell membrane</location>
        <topology evidence="1">Multi-pass membrane protein</topology>
    </subcellularLocation>
</comment>
<evidence type="ECO:0000256" key="2">
    <source>
        <dbReference type="ARBA" id="ARBA00007430"/>
    </source>
</evidence>
<accession>A0ABS8FZX4</accession>
<dbReference type="Proteomes" id="UP001198151">
    <property type="component" value="Unassembled WGS sequence"/>
</dbReference>
<comment type="caution">
    <text evidence="8">The sequence shown here is derived from an EMBL/GenBank/DDBJ whole genome shotgun (WGS) entry which is preliminary data.</text>
</comment>
<organism evidence="8 9">
    <name type="scientific">Ruminococcus turbiniformis</name>
    <dbReference type="NCBI Taxonomy" id="2881258"/>
    <lineage>
        <taxon>Bacteria</taxon>
        <taxon>Bacillati</taxon>
        <taxon>Bacillota</taxon>
        <taxon>Clostridia</taxon>
        <taxon>Eubacteriales</taxon>
        <taxon>Oscillospiraceae</taxon>
        <taxon>Ruminococcus</taxon>
    </lineage>
</organism>
<feature type="transmembrane region" description="Helical" evidence="7">
    <location>
        <begin position="413"/>
        <end position="433"/>
    </location>
</feature>
<keyword evidence="3" id="KW-1003">Cell membrane</keyword>
<feature type="transmembrane region" description="Helical" evidence="7">
    <location>
        <begin position="110"/>
        <end position="130"/>
    </location>
</feature>
<dbReference type="PANTHER" id="PTHR30250">
    <property type="entry name" value="PST FAMILY PREDICTED COLANIC ACID TRANSPORTER"/>
    <property type="match status" value="1"/>
</dbReference>
<feature type="transmembrane region" description="Helical" evidence="7">
    <location>
        <begin position="78"/>
        <end position="98"/>
    </location>
</feature>
<evidence type="ECO:0000256" key="4">
    <source>
        <dbReference type="ARBA" id="ARBA00022692"/>
    </source>
</evidence>
<evidence type="ECO:0000313" key="9">
    <source>
        <dbReference type="Proteomes" id="UP001198151"/>
    </source>
</evidence>
<feature type="transmembrane region" description="Helical" evidence="7">
    <location>
        <begin position="322"/>
        <end position="341"/>
    </location>
</feature>
<keyword evidence="5 7" id="KW-1133">Transmembrane helix</keyword>
<dbReference type="CDD" id="cd13127">
    <property type="entry name" value="MATE_tuaB_like"/>
    <property type="match status" value="1"/>
</dbReference>
<gene>
    <name evidence="8" type="ORF">LKD70_12300</name>
</gene>
<feature type="transmembrane region" description="Helical" evidence="7">
    <location>
        <begin position="142"/>
        <end position="163"/>
    </location>
</feature>
<feature type="transmembrane region" description="Helical" evidence="7">
    <location>
        <begin position="169"/>
        <end position="190"/>
    </location>
</feature>
<evidence type="ECO:0000256" key="7">
    <source>
        <dbReference type="SAM" id="Phobius"/>
    </source>
</evidence>
<evidence type="ECO:0000256" key="3">
    <source>
        <dbReference type="ARBA" id="ARBA00022475"/>
    </source>
</evidence>
<feature type="transmembrane region" description="Helical" evidence="7">
    <location>
        <begin position="289"/>
        <end position="310"/>
    </location>
</feature>
<feature type="transmembrane region" description="Helical" evidence="7">
    <location>
        <begin position="42"/>
        <end position="66"/>
    </location>
</feature>
<dbReference type="PANTHER" id="PTHR30250:SF10">
    <property type="entry name" value="LIPOPOLYSACCHARIDE BIOSYNTHESIS PROTEIN WZXC"/>
    <property type="match status" value="1"/>
</dbReference>
<feature type="transmembrane region" description="Helical" evidence="7">
    <location>
        <begin position="362"/>
        <end position="393"/>
    </location>
</feature>
<dbReference type="EMBL" id="JAJEQX010000023">
    <property type="protein sequence ID" value="MCC2255189.1"/>
    <property type="molecule type" value="Genomic_DNA"/>
</dbReference>
<evidence type="ECO:0000256" key="5">
    <source>
        <dbReference type="ARBA" id="ARBA00022989"/>
    </source>
</evidence>
<keyword evidence="9" id="KW-1185">Reference proteome</keyword>
<dbReference type="Pfam" id="PF13440">
    <property type="entry name" value="Polysacc_synt_3"/>
    <property type="match status" value="1"/>
</dbReference>
<sequence>MAKNKVVTSFIWRFAERFGAQAVAFVVQIVLARLLAPEVYGTIALITVFTAILNVFVDSGLGNALIQKKDADDLDFSTVFYFNVIICLLLYLIMFFAAPYIADAYKDADLIPVIRVLSLTLVISGVKNVQQAYVTRGLQFKRFFFATLGGTLGAAIIGISMAYMGFGVWALVAQQIFNVTVDTIILWITVKWRPKRMFSIERLKVLFSYGWKLLVASLLNTVYSKIRQLIIGLRYSAADLAYYTKGDSFPNFFISNINTSFDSILFPCFSMEQDSVQRVKAMTKKAIKISTYILFPCIMGLAVISEPLVIILLTEKWLPCVFYFRVFCFVYLFLPIQTANLNAIKAMGRSDVFLKLEIIKKVIGLTAMLMTIFISVKLMALSYLVTTLISTYINLYPNKQIIDYPVREQIKDISGNFFIAIIMFLVCSIISFFKWDSLLTMVIQIVVGCIVYIGLSILFKIEAFNDAQDIIKQLFGKKGKE</sequence>
<keyword evidence="4 7" id="KW-0812">Transmembrane</keyword>
<protein>
    <submittedName>
        <fullName evidence="8">Lipopolysaccharide biosynthesis protein</fullName>
    </submittedName>
</protein>
<proteinExistence type="inferred from homology"/>
<dbReference type="RefSeq" id="WP_227708269.1">
    <property type="nucleotide sequence ID" value="NZ_JAJEQX010000023.1"/>
</dbReference>
<evidence type="ECO:0000256" key="1">
    <source>
        <dbReference type="ARBA" id="ARBA00004651"/>
    </source>
</evidence>
<evidence type="ECO:0000256" key="6">
    <source>
        <dbReference type="ARBA" id="ARBA00023136"/>
    </source>
</evidence>
<feature type="transmembrane region" description="Helical" evidence="7">
    <location>
        <begin position="438"/>
        <end position="459"/>
    </location>
</feature>
<reference evidence="8 9" key="1">
    <citation type="submission" date="2021-10" db="EMBL/GenBank/DDBJ databases">
        <title>Anaerobic single-cell dispensing facilitates the cultivation of human gut bacteria.</title>
        <authorList>
            <person name="Afrizal A."/>
        </authorList>
    </citation>
    <scope>NUCLEOTIDE SEQUENCE [LARGE SCALE GENOMIC DNA]</scope>
    <source>
        <strain evidence="8 9">CLA-AA-H200</strain>
    </source>
</reference>